<dbReference type="Gene3D" id="3.10.290.10">
    <property type="entry name" value="RNA-binding S4 domain"/>
    <property type="match status" value="1"/>
</dbReference>
<accession>A0A6H2HDQ8</accession>
<reference evidence="12 13" key="1">
    <citation type="submission" date="2020-04" db="EMBL/GenBank/DDBJ databases">
        <title>Complete genome of a Psychrophilic, Marine, Gas Vacuolate Bacterium Polaromonas vacuolata KCTC 22033T.</title>
        <authorList>
            <person name="Hwang K."/>
            <person name="Kim K.M."/>
        </authorList>
    </citation>
    <scope>NUCLEOTIDE SEQUENCE [LARGE SCALE GENOMIC DNA]</scope>
    <source>
        <strain evidence="12 13">KCTC 22033</strain>
    </source>
</reference>
<dbReference type="KEGG" id="pvac:HC248_03044"/>
<comment type="catalytic activity">
    <reaction evidence="2">
        <text>uridine(2604) in 23S rRNA = pseudouridine(2604) in 23S rRNA</text>
        <dbReference type="Rhea" id="RHEA:38875"/>
        <dbReference type="Rhea" id="RHEA-COMP:10093"/>
        <dbReference type="Rhea" id="RHEA-COMP:10094"/>
        <dbReference type="ChEBI" id="CHEBI:65314"/>
        <dbReference type="ChEBI" id="CHEBI:65315"/>
        <dbReference type="EC" id="5.4.99.21"/>
    </reaction>
</comment>
<dbReference type="PROSITE" id="PS50889">
    <property type="entry name" value="S4"/>
    <property type="match status" value="1"/>
</dbReference>
<dbReference type="SMART" id="SM00363">
    <property type="entry name" value="S4"/>
    <property type="match status" value="1"/>
</dbReference>
<organism evidence="12 13">
    <name type="scientific">Polaromonas vacuolata</name>
    <dbReference type="NCBI Taxonomy" id="37448"/>
    <lineage>
        <taxon>Bacteria</taxon>
        <taxon>Pseudomonadati</taxon>
        <taxon>Pseudomonadota</taxon>
        <taxon>Betaproteobacteria</taxon>
        <taxon>Burkholderiales</taxon>
        <taxon>Comamonadaceae</taxon>
        <taxon>Polaromonas</taxon>
    </lineage>
</organism>
<dbReference type="GO" id="GO:0001522">
    <property type="term" value="P:pseudouridine synthesis"/>
    <property type="evidence" value="ECO:0007669"/>
    <property type="project" value="InterPro"/>
</dbReference>
<dbReference type="GO" id="GO:0006396">
    <property type="term" value="P:RNA processing"/>
    <property type="evidence" value="ECO:0007669"/>
    <property type="project" value="UniProtKB-ARBA"/>
</dbReference>
<evidence type="ECO:0000256" key="2">
    <source>
        <dbReference type="ARBA" id="ARBA00036535"/>
    </source>
</evidence>
<dbReference type="GO" id="GO:0160138">
    <property type="term" value="F:23S rRNA pseudouridine(2604) synthase activity"/>
    <property type="evidence" value="ECO:0007669"/>
    <property type="project" value="UniProtKB-EC"/>
</dbReference>
<evidence type="ECO:0000259" key="11">
    <source>
        <dbReference type="SMART" id="SM00363"/>
    </source>
</evidence>
<dbReference type="SUPFAM" id="SSF55120">
    <property type="entry name" value="Pseudouridine synthase"/>
    <property type="match status" value="1"/>
</dbReference>
<name>A0A6H2HDQ8_9BURK</name>
<keyword evidence="13" id="KW-1185">Reference proteome</keyword>
<evidence type="ECO:0000256" key="6">
    <source>
        <dbReference type="ARBA" id="ARBA00041697"/>
    </source>
</evidence>
<dbReference type="CDD" id="cd02555">
    <property type="entry name" value="PSSA_1"/>
    <property type="match status" value="1"/>
</dbReference>
<evidence type="ECO:0000256" key="5">
    <source>
        <dbReference type="ARBA" id="ARBA00041420"/>
    </source>
</evidence>
<dbReference type="InterPro" id="IPR036986">
    <property type="entry name" value="S4_RNA-bd_sf"/>
</dbReference>
<evidence type="ECO:0000256" key="3">
    <source>
        <dbReference type="ARBA" id="ARBA00038922"/>
    </source>
</evidence>
<evidence type="ECO:0000256" key="9">
    <source>
        <dbReference type="ARBA" id="ARBA00043147"/>
    </source>
</evidence>
<dbReference type="AlphaFoldDB" id="A0A6H2HDQ8"/>
<sequence length="234" mass="25985">MQEPIRLAKRLAEMLRCSRSEAEQYIAGGWVRVDGTVVEEPQFRVANQAITVDKDASLLALAPVTLLLHKPAGYVADLSLATRSKDDKSGIRQLKKHMTGAELVTPLALPASGLVVFSEDWRVVRKLREDAAQMEHEVLVDVEGDIKSGGLERLNRADHGYTFNGRPLPPTRASWQSETRLRFAVKGEIPGQLAYLCEAVGLKVTGMRRLRIGQVSMSGLLPGQWRYLAPNERF</sequence>
<dbReference type="InterPro" id="IPR050343">
    <property type="entry name" value="RsuA_PseudoU_synthase"/>
</dbReference>
<evidence type="ECO:0000256" key="10">
    <source>
        <dbReference type="PROSITE-ProRule" id="PRU00182"/>
    </source>
</evidence>
<dbReference type="SUPFAM" id="SSF55174">
    <property type="entry name" value="Alpha-L RNA-binding motif"/>
    <property type="match status" value="1"/>
</dbReference>
<dbReference type="InterPro" id="IPR020103">
    <property type="entry name" value="PsdUridine_synth_cat_dom_sf"/>
</dbReference>
<evidence type="ECO:0000256" key="7">
    <source>
        <dbReference type="ARBA" id="ARBA00042843"/>
    </source>
</evidence>
<evidence type="ECO:0000313" key="13">
    <source>
        <dbReference type="Proteomes" id="UP000502041"/>
    </source>
</evidence>
<keyword evidence="12" id="KW-0413">Isomerase</keyword>
<keyword evidence="10" id="KW-0694">RNA-binding</keyword>
<dbReference type="InterPro" id="IPR002942">
    <property type="entry name" value="S4_RNA-bd"/>
</dbReference>
<evidence type="ECO:0000256" key="1">
    <source>
        <dbReference type="ARBA" id="ARBA00036390"/>
    </source>
</evidence>
<dbReference type="PANTHER" id="PTHR47683:SF2">
    <property type="entry name" value="RNA-BINDING S4 DOMAIN-CONTAINING PROTEIN"/>
    <property type="match status" value="1"/>
</dbReference>
<evidence type="ECO:0000256" key="8">
    <source>
        <dbReference type="ARBA" id="ARBA00042890"/>
    </source>
</evidence>
<dbReference type="Pfam" id="PF01479">
    <property type="entry name" value="S4"/>
    <property type="match status" value="1"/>
</dbReference>
<dbReference type="GO" id="GO:0003723">
    <property type="term" value="F:RNA binding"/>
    <property type="evidence" value="ECO:0007669"/>
    <property type="project" value="UniProtKB-KW"/>
</dbReference>
<comment type="catalytic activity">
    <reaction evidence="1">
        <text>uridine(35) in tRNA(Tyr) = pseudouridine(35) in tRNA(Tyr)</text>
        <dbReference type="Rhea" id="RHEA:60556"/>
        <dbReference type="Rhea" id="RHEA-COMP:15607"/>
        <dbReference type="Rhea" id="RHEA-COMP:15608"/>
        <dbReference type="ChEBI" id="CHEBI:65314"/>
        <dbReference type="ChEBI" id="CHEBI:65315"/>
    </reaction>
</comment>
<gene>
    <name evidence="12" type="primary">rluF_2</name>
    <name evidence="12" type="ORF">HC248_03044</name>
</gene>
<dbReference type="CDD" id="cd00165">
    <property type="entry name" value="S4"/>
    <property type="match status" value="1"/>
</dbReference>
<proteinExistence type="predicted"/>
<dbReference type="EC" id="5.4.99.21" evidence="3"/>
<protein>
    <recommendedName>
        <fullName evidence="4">Dual-specificity RNA pseudouridine synthase RluF</fullName>
        <ecNumber evidence="3">5.4.99.21</ecNumber>
    </recommendedName>
    <alternativeName>
        <fullName evidence="6">23S rRNA pseudouridine(2604) synthase</fullName>
    </alternativeName>
    <alternativeName>
        <fullName evidence="8">Ribosomal large subunit pseudouridine synthase F</fullName>
    </alternativeName>
    <alternativeName>
        <fullName evidence="7">rRNA pseudouridylate synthase F</fullName>
    </alternativeName>
    <alternativeName>
        <fullName evidence="9">rRNA-uridine isomerase F</fullName>
    </alternativeName>
    <alternativeName>
        <fullName evidence="5">tRNA(Tyr) pseudouridine(35) synthase</fullName>
    </alternativeName>
</protein>
<dbReference type="Gene3D" id="3.30.2350.10">
    <property type="entry name" value="Pseudouridine synthase"/>
    <property type="match status" value="1"/>
</dbReference>
<feature type="domain" description="RNA-binding S4" evidence="11">
    <location>
        <begin position="5"/>
        <end position="63"/>
    </location>
</feature>
<evidence type="ECO:0000256" key="4">
    <source>
        <dbReference type="ARBA" id="ARBA00039989"/>
    </source>
</evidence>
<dbReference type="PANTHER" id="PTHR47683">
    <property type="entry name" value="PSEUDOURIDINE SYNTHASE FAMILY PROTEIN-RELATED"/>
    <property type="match status" value="1"/>
</dbReference>
<dbReference type="EMBL" id="CP051461">
    <property type="protein sequence ID" value="QJC57714.1"/>
    <property type="molecule type" value="Genomic_DNA"/>
</dbReference>
<dbReference type="Proteomes" id="UP000502041">
    <property type="component" value="Chromosome"/>
</dbReference>
<evidence type="ECO:0000313" key="12">
    <source>
        <dbReference type="EMBL" id="QJC57714.1"/>
    </source>
</evidence>
<dbReference type="RefSeq" id="WP_168923188.1">
    <property type="nucleotide sequence ID" value="NZ_CP051461.1"/>
</dbReference>